<dbReference type="GO" id="GO:0008984">
    <property type="term" value="F:protein-glutamate methylesterase activity"/>
    <property type="evidence" value="ECO:0007669"/>
    <property type="project" value="UniProtKB-EC"/>
</dbReference>
<feature type="compositionally biased region" description="Pro residues" evidence="5">
    <location>
        <begin position="285"/>
        <end position="301"/>
    </location>
</feature>
<dbReference type="PANTHER" id="PTHR42872">
    <property type="entry name" value="PROTEIN-GLUTAMATE METHYLESTERASE/PROTEIN-GLUTAMINE GLUTAMINASE"/>
    <property type="match status" value="1"/>
</dbReference>
<dbReference type="GO" id="GO:0006935">
    <property type="term" value="P:chemotaxis"/>
    <property type="evidence" value="ECO:0007669"/>
    <property type="project" value="InterPro"/>
</dbReference>
<evidence type="ECO:0000313" key="8">
    <source>
        <dbReference type="Proteomes" id="UP000295543"/>
    </source>
</evidence>
<feature type="compositionally biased region" description="Low complexity" evidence="5">
    <location>
        <begin position="302"/>
        <end position="321"/>
    </location>
</feature>
<evidence type="ECO:0000256" key="3">
    <source>
        <dbReference type="ARBA" id="ARBA00048267"/>
    </source>
</evidence>
<comment type="caution">
    <text evidence="4">Lacks conserved residue(s) required for the propagation of feature annotation.</text>
</comment>
<gene>
    <name evidence="7" type="ORF">E2F49_13110</name>
</gene>
<evidence type="ECO:0000256" key="4">
    <source>
        <dbReference type="PROSITE-ProRule" id="PRU00050"/>
    </source>
</evidence>
<dbReference type="GO" id="GO:0000156">
    <property type="term" value="F:phosphorelay response regulator activity"/>
    <property type="evidence" value="ECO:0007669"/>
    <property type="project" value="InterPro"/>
</dbReference>
<evidence type="ECO:0000256" key="1">
    <source>
        <dbReference type="ARBA" id="ARBA00022801"/>
    </source>
</evidence>
<organism evidence="7 8">
    <name type="scientific">Luteimonas terrae</name>
    <dbReference type="NCBI Taxonomy" id="1530191"/>
    <lineage>
        <taxon>Bacteria</taxon>
        <taxon>Pseudomonadati</taxon>
        <taxon>Pseudomonadota</taxon>
        <taxon>Gammaproteobacteria</taxon>
        <taxon>Lysobacterales</taxon>
        <taxon>Lysobacteraceae</taxon>
        <taxon>Luteimonas</taxon>
    </lineage>
</organism>
<feature type="region of interest" description="Disordered" evidence="5">
    <location>
        <begin position="190"/>
        <end position="221"/>
    </location>
</feature>
<dbReference type="RefSeq" id="WP_133394290.1">
    <property type="nucleotide sequence ID" value="NZ_SMTG01000005.1"/>
</dbReference>
<accession>A0A4R5U752</accession>
<protein>
    <recommendedName>
        <fullName evidence="2">protein-glutamate methylesterase</fullName>
        <ecNumber evidence="2">3.1.1.61</ecNumber>
    </recommendedName>
</protein>
<evidence type="ECO:0000256" key="5">
    <source>
        <dbReference type="SAM" id="MobiDB-lite"/>
    </source>
</evidence>
<keyword evidence="1" id="KW-0378">Hydrolase</keyword>
<dbReference type="PANTHER" id="PTHR42872:SF6">
    <property type="entry name" value="PROTEIN-GLUTAMATE METHYLESTERASE_PROTEIN-GLUTAMINE GLUTAMINASE"/>
    <property type="match status" value="1"/>
</dbReference>
<evidence type="ECO:0000259" key="6">
    <source>
        <dbReference type="PROSITE" id="PS50122"/>
    </source>
</evidence>
<dbReference type="InterPro" id="IPR035909">
    <property type="entry name" value="CheB_C"/>
</dbReference>
<feature type="domain" description="CheB-type methylesterase" evidence="6">
    <location>
        <begin position="382"/>
        <end position="460"/>
    </location>
</feature>
<comment type="catalytic activity">
    <reaction evidence="3">
        <text>[protein]-L-glutamate 5-O-methyl ester + H2O = L-glutamyl-[protein] + methanol + H(+)</text>
        <dbReference type="Rhea" id="RHEA:23236"/>
        <dbReference type="Rhea" id="RHEA-COMP:10208"/>
        <dbReference type="Rhea" id="RHEA-COMP:10311"/>
        <dbReference type="ChEBI" id="CHEBI:15377"/>
        <dbReference type="ChEBI" id="CHEBI:15378"/>
        <dbReference type="ChEBI" id="CHEBI:17790"/>
        <dbReference type="ChEBI" id="CHEBI:29973"/>
        <dbReference type="ChEBI" id="CHEBI:82795"/>
        <dbReference type="EC" id="3.1.1.61"/>
    </reaction>
</comment>
<dbReference type="PROSITE" id="PS50122">
    <property type="entry name" value="CHEB"/>
    <property type="match status" value="1"/>
</dbReference>
<dbReference type="Gene3D" id="3.40.50.180">
    <property type="entry name" value="Methylesterase CheB, C-terminal domain"/>
    <property type="match status" value="1"/>
</dbReference>
<dbReference type="InterPro" id="IPR000673">
    <property type="entry name" value="Sig_transdc_resp-reg_Me-estase"/>
</dbReference>
<comment type="caution">
    <text evidence="7">The sequence shown here is derived from an EMBL/GenBank/DDBJ whole genome shotgun (WGS) entry which is preliminary data.</text>
</comment>
<keyword evidence="8" id="KW-1185">Reference proteome</keyword>
<dbReference type="GO" id="GO:0005737">
    <property type="term" value="C:cytoplasm"/>
    <property type="evidence" value="ECO:0007669"/>
    <property type="project" value="InterPro"/>
</dbReference>
<sequence>MTDAIRTVVLARAGAACDRVVEGLVEAGAELVGTLDPAQHAPDALEALAPSVLVVVLEPADEDVLDAFEPAFAAPGRTVIFEEAALVLERTGWDAARWVRHLGAKLRGLGDVLPPSASADATPVPVADPDTAAFELPPAGEPLVVAPLPLEFDANADAGTFAAPDVEHAPVISPDPDVVAPLVLEFDANADVSPSTDVERETTGDEATAPRADTGDTSGHLAFDPVAAEFDDHAAAPSQAVEFDFDFELAEYDEMSYTPPAEAPGEVRDLDENLAALSDASPAKAPAPAPVVPPLPPPMPERVPLSLQDDDAPLVPSAVAPPAAPAAPRMSLSLVDEDADATTTAAATPAADAPAKSLTRDLSALESRISGLSLADADSYGHGPVKGVVLIAGGLGGPDAVRQLLGALPEGFPRPVLVRLQLDGGRYDRLVRQMERATAMPVQLAEAGMTLSPGEVYFLPPDLLPVATAGELRFAESADIAALADAVPADDSAVLFLSGADASLVDVAMGPAWQGALVGGQSEEGCYDPIAARAVAQRGGPAGSPTDIADWLLARWMPGARNFDSGGLSL</sequence>
<dbReference type="EMBL" id="SMTG01000005">
    <property type="protein sequence ID" value="TDK30120.1"/>
    <property type="molecule type" value="Genomic_DNA"/>
</dbReference>
<dbReference type="SUPFAM" id="SSF52738">
    <property type="entry name" value="Methylesterase CheB, C-terminal domain"/>
    <property type="match status" value="1"/>
</dbReference>
<evidence type="ECO:0000256" key="2">
    <source>
        <dbReference type="ARBA" id="ARBA00039140"/>
    </source>
</evidence>
<reference evidence="7 8" key="1">
    <citation type="submission" date="2019-03" db="EMBL/GenBank/DDBJ databases">
        <title>Luteimonas zhaokaii sp.nov., isolated from the rectal contents of Plateau pika in Yushu, Qinghai Province, China.</title>
        <authorList>
            <person name="Zhang G."/>
        </authorList>
    </citation>
    <scope>NUCLEOTIDE SEQUENCE [LARGE SCALE GENOMIC DNA]</scope>
    <source>
        <strain evidence="7 8">THG-MD21</strain>
    </source>
</reference>
<feature type="region of interest" description="Disordered" evidence="5">
    <location>
        <begin position="281"/>
        <end position="325"/>
    </location>
</feature>
<evidence type="ECO:0000313" key="7">
    <source>
        <dbReference type="EMBL" id="TDK30120.1"/>
    </source>
</evidence>
<dbReference type="Pfam" id="PF01339">
    <property type="entry name" value="CheB_methylest"/>
    <property type="match status" value="1"/>
</dbReference>
<dbReference type="OrthoDB" id="9793421at2"/>
<dbReference type="AlphaFoldDB" id="A0A4R5U752"/>
<name>A0A4R5U752_9GAMM</name>
<dbReference type="EC" id="3.1.1.61" evidence="2"/>
<proteinExistence type="predicted"/>
<dbReference type="Proteomes" id="UP000295543">
    <property type="component" value="Unassembled WGS sequence"/>
</dbReference>